<evidence type="ECO:0000256" key="6">
    <source>
        <dbReference type="ARBA" id="ARBA00023239"/>
    </source>
</evidence>
<evidence type="ECO:0000313" key="10">
    <source>
        <dbReference type="Proteomes" id="UP000216300"/>
    </source>
</evidence>
<protein>
    <recommendedName>
        <fullName evidence="5">2-dehydro-3-deoxy-phosphogluconate aldolase</fullName>
        <ecNumber evidence="5">4.1.2.14</ecNumber>
    </recommendedName>
</protein>
<keyword evidence="7" id="KW-0704">Schiff base</keyword>
<evidence type="ECO:0000256" key="7">
    <source>
        <dbReference type="ARBA" id="ARBA00023270"/>
    </source>
</evidence>
<dbReference type="Proteomes" id="UP000216300">
    <property type="component" value="Unassembled WGS sequence"/>
</dbReference>
<sequence>MSHQSSVTLADVAACGVIPVVVLKDAAHAQPLAEALLAGGITTAEVTFRTDAAVESIRAMSSVEGMLVGAGTVISAEQVDQAAEAGARYIVSPGLSAAVVRRSVEGELLALPGVANASNIMEALELGLSAVKFFPAEVNGGAKAIKALAAPFPGLGFVPTGGVGLNNLADYLALPQVPAVGGSWMVPGDLVAAGAWEQITALASDAVAAVSQARSN</sequence>
<keyword evidence="10" id="KW-1185">Reference proteome</keyword>
<comment type="pathway">
    <text evidence="2">Carbohydrate acid metabolism; 2-dehydro-3-deoxy-D-gluconate degradation; D-glyceraldehyde 3-phosphate and pyruvate from 2-dehydro-3-deoxy-D-gluconate: step 2/2.</text>
</comment>
<comment type="caution">
    <text evidence="9">The sequence shown here is derived from an EMBL/GenBank/DDBJ whole genome shotgun (WGS) entry which is preliminary data.</text>
</comment>
<proteinExistence type="inferred from homology"/>
<dbReference type="CDD" id="cd00452">
    <property type="entry name" value="KDPG_aldolase"/>
    <property type="match status" value="1"/>
</dbReference>
<evidence type="ECO:0000256" key="4">
    <source>
        <dbReference type="ARBA" id="ARBA00011233"/>
    </source>
</evidence>
<dbReference type="EMBL" id="NMVJ01000006">
    <property type="protein sequence ID" value="OYN91044.1"/>
    <property type="molecule type" value="Genomic_DNA"/>
</dbReference>
<comment type="similarity">
    <text evidence="3">Belongs to the KHG/KDPG aldolase family.</text>
</comment>
<dbReference type="InterPro" id="IPR013785">
    <property type="entry name" value="Aldolase_TIM"/>
</dbReference>
<dbReference type="AlphaFoldDB" id="A0A255EHP3"/>
<evidence type="ECO:0000313" key="9">
    <source>
        <dbReference type="EMBL" id="OYN91044.1"/>
    </source>
</evidence>
<dbReference type="InterPro" id="IPR031338">
    <property type="entry name" value="KDPG/KHG_AS_2"/>
</dbReference>
<dbReference type="PANTHER" id="PTHR30246:SF1">
    <property type="entry name" value="2-DEHYDRO-3-DEOXY-6-PHOSPHOGALACTONATE ALDOLASE-RELATED"/>
    <property type="match status" value="1"/>
</dbReference>
<evidence type="ECO:0000256" key="1">
    <source>
        <dbReference type="ARBA" id="ARBA00000654"/>
    </source>
</evidence>
<comment type="subunit">
    <text evidence="4">Homotrimer.</text>
</comment>
<dbReference type="Pfam" id="PF01081">
    <property type="entry name" value="Aldolase"/>
    <property type="match status" value="1"/>
</dbReference>
<keyword evidence="8" id="KW-0119">Carbohydrate metabolism</keyword>
<dbReference type="OrthoDB" id="9805177at2"/>
<evidence type="ECO:0000256" key="2">
    <source>
        <dbReference type="ARBA" id="ARBA00004736"/>
    </source>
</evidence>
<evidence type="ECO:0000256" key="5">
    <source>
        <dbReference type="ARBA" id="ARBA00013063"/>
    </source>
</evidence>
<dbReference type="EC" id="4.1.2.14" evidence="5"/>
<reference evidence="9 10" key="1">
    <citation type="submission" date="2017-07" db="EMBL/GenBank/DDBJ databases">
        <title>Draft whole genome sequences of clinical Proprionibacteriaceae strains.</title>
        <authorList>
            <person name="Bernier A.-M."/>
            <person name="Bernard K."/>
            <person name="Domingo M.-C."/>
        </authorList>
    </citation>
    <scope>NUCLEOTIDE SEQUENCE [LARGE SCALE GENOMIC DNA]</scope>
    <source>
        <strain evidence="9 10">NML 150081</strain>
    </source>
</reference>
<gene>
    <name evidence="9" type="ORF">CGZ91_06135</name>
</gene>
<keyword evidence="6 9" id="KW-0456">Lyase</keyword>
<evidence type="ECO:0000256" key="8">
    <source>
        <dbReference type="ARBA" id="ARBA00023277"/>
    </source>
</evidence>
<organism evidence="9 10">
    <name type="scientific">Parenemella sanctibonifatiensis</name>
    <dbReference type="NCBI Taxonomy" id="2016505"/>
    <lineage>
        <taxon>Bacteria</taxon>
        <taxon>Bacillati</taxon>
        <taxon>Actinomycetota</taxon>
        <taxon>Actinomycetes</taxon>
        <taxon>Propionibacteriales</taxon>
        <taxon>Propionibacteriaceae</taxon>
        <taxon>Parenemella</taxon>
    </lineage>
</organism>
<comment type="catalytic activity">
    <reaction evidence="1">
        <text>2-dehydro-3-deoxy-6-phospho-D-gluconate = D-glyceraldehyde 3-phosphate + pyruvate</text>
        <dbReference type="Rhea" id="RHEA:17089"/>
        <dbReference type="ChEBI" id="CHEBI:15361"/>
        <dbReference type="ChEBI" id="CHEBI:57569"/>
        <dbReference type="ChEBI" id="CHEBI:59776"/>
        <dbReference type="EC" id="4.1.2.14"/>
    </reaction>
</comment>
<dbReference type="PROSITE" id="PS00160">
    <property type="entry name" value="ALDOLASE_KDPG_KHG_2"/>
    <property type="match status" value="1"/>
</dbReference>
<dbReference type="PANTHER" id="PTHR30246">
    <property type="entry name" value="2-KETO-3-DEOXY-6-PHOSPHOGLUCONATE ALDOLASE"/>
    <property type="match status" value="1"/>
</dbReference>
<dbReference type="InterPro" id="IPR031337">
    <property type="entry name" value="KDPG/KHG_AS_1"/>
</dbReference>
<name>A0A255EHP3_9ACTN</name>
<evidence type="ECO:0000256" key="3">
    <source>
        <dbReference type="ARBA" id="ARBA00006906"/>
    </source>
</evidence>
<dbReference type="InterPro" id="IPR000887">
    <property type="entry name" value="Aldlse_KDPG_KHG"/>
</dbReference>
<dbReference type="GO" id="GO:0008675">
    <property type="term" value="F:2-dehydro-3-deoxy-phosphogluconate aldolase activity"/>
    <property type="evidence" value="ECO:0007669"/>
    <property type="project" value="UniProtKB-EC"/>
</dbReference>
<dbReference type="Gene3D" id="3.20.20.70">
    <property type="entry name" value="Aldolase class I"/>
    <property type="match status" value="1"/>
</dbReference>
<accession>A0A255EHP3</accession>
<dbReference type="RefSeq" id="WP_094453450.1">
    <property type="nucleotide sequence ID" value="NZ_NMVJ01000006.1"/>
</dbReference>
<dbReference type="NCBIfam" id="TIGR01182">
    <property type="entry name" value="eda"/>
    <property type="match status" value="1"/>
</dbReference>
<dbReference type="SUPFAM" id="SSF51569">
    <property type="entry name" value="Aldolase"/>
    <property type="match status" value="1"/>
</dbReference>
<dbReference type="PROSITE" id="PS00159">
    <property type="entry name" value="ALDOLASE_KDPG_KHG_1"/>
    <property type="match status" value="1"/>
</dbReference>
<dbReference type="NCBIfam" id="NF004325">
    <property type="entry name" value="PRK05718.1"/>
    <property type="match status" value="1"/>
</dbReference>